<dbReference type="InterPro" id="IPR001387">
    <property type="entry name" value="Cro/C1-type_HTH"/>
</dbReference>
<dbReference type="Pfam" id="PF20703">
    <property type="entry name" value="nSTAND1"/>
    <property type="match status" value="1"/>
</dbReference>
<reference evidence="5" key="1">
    <citation type="journal article" date="2019" name="Int. J. Syst. Evol. Microbiol.">
        <title>The Global Catalogue of Microorganisms (GCM) 10K type strain sequencing project: providing services to taxonomists for standard genome sequencing and annotation.</title>
        <authorList>
            <consortium name="The Broad Institute Genomics Platform"/>
            <consortium name="The Broad Institute Genome Sequencing Center for Infectious Disease"/>
            <person name="Wu L."/>
            <person name="Ma J."/>
        </authorList>
    </citation>
    <scope>NUCLEOTIDE SEQUENCE [LARGE SCALE GENOMIC DNA]</scope>
    <source>
        <strain evidence="5">JCM 19125</strain>
    </source>
</reference>
<comment type="caution">
    <text evidence="4">The sequence shown here is derived from an EMBL/GenBank/DDBJ whole genome shotgun (WGS) entry which is preliminary data.</text>
</comment>
<dbReference type="InterPro" id="IPR027417">
    <property type="entry name" value="P-loop_NTPase"/>
</dbReference>
<dbReference type="Pfam" id="PF00400">
    <property type="entry name" value="WD40"/>
    <property type="match status" value="1"/>
</dbReference>
<organism evidence="4 5">
    <name type="scientific">Tessaracoccus lubricantis</name>
    <dbReference type="NCBI Taxonomy" id="545543"/>
    <lineage>
        <taxon>Bacteria</taxon>
        <taxon>Bacillati</taxon>
        <taxon>Actinomycetota</taxon>
        <taxon>Actinomycetes</taxon>
        <taxon>Propionibacteriales</taxon>
        <taxon>Propionibacteriaceae</taxon>
        <taxon>Tessaracoccus</taxon>
    </lineage>
</organism>
<evidence type="ECO:0000313" key="5">
    <source>
        <dbReference type="Proteomes" id="UP001501521"/>
    </source>
</evidence>
<evidence type="ECO:0000259" key="3">
    <source>
        <dbReference type="Pfam" id="PF20703"/>
    </source>
</evidence>
<evidence type="ECO:0000256" key="1">
    <source>
        <dbReference type="ARBA" id="ARBA00022574"/>
    </source>
</evidence>
<gene>
    <name evidence="4" type="ORF">GCM10025789_14240</name>
</gene>
<dbReference type="EMBL" id="BAABLV010000020">
    <property type="protein sequence ID" value="GAA4897500.1"/>
    <property type="molecule type" value="Genomic_DNA"/>
</dbReference>
<dbReference type="PANTHER" id="PTHR19857">
    <property type="entry name" value="MITOCHONDRIAL DIVISION PROTEIN 1-RELATED"/>
    <property type="match status" value="1"/>
</dbReference>
<dbReference type="InterPro" id="IPR015943">
    <property type="entry name" value="WD40/YVTN_repeat-like_dom_sf"/>
</dbReference>
<keyword evidence="2" id="KW-0677">Repeat</keyword>
<sequence>MLAKRVHLSSSTLQGWFEGKHLPTLALQDNFLALARALDLTAEVPEEEWLQVLARLRTQGQVGANPYVGMRAYSAEDSERYFGRQVLLDELVAAVENVQTAPGARLVAVVGVSGSGKSSLLQAGLIGTECHGGRLSRFTCVALPPEELAAWRPPAQGDVLIVADHMESLRSMTPEAAQDAVDALTSLPSNVTCVFGLTADAFGVLSSDNRLRRALTAPVLVGALMRDEFEDIIRQPAIASGRPVDDALVTLILSSLWRYGEPPASVLPMLSNSLRQAWAQATGPTVTVDDYLATGGIWGGLERLAEGIHEAATPQEQLGIRKLLLDLVQVSSDGIERRSVDATHLPEDVVGPAEAYLNARLLTLDGTMLSIGHSALLGRWKRLGTWVDEEREHLLFRRRIAKAAEVWEESNRDPQALIPVEALVFDQFTRTTDIALTPLETDFFDASLAKAEEEKRAHRRQIGQLQRRNAVMTVLALLAAAALLLTFLQMRRADSFAMAAEIAKAEAQSRQLALVAEELHPTDRNLAAQFSLAALRTARTAEAEAAVLKAGGLGAPWRVMGPRGTVRIAASPDGALVARANGAGVVDGWRDGDFSAPAFSFEASSGQLFGIAHGRRDGRELLAVSGQGTASVWDVTGQPELLVERAGAEEAAYGAAFGDHHAYLGFGDGTIAQVDLATMAEVARWDTGEDRPVEGLAAQPGGGLVVAGGDDIQLWDESGAVLPATEAMRRVTRLQFSPDGSSLAAAGSDGQATIFDVSGQTLTAGPQLQFGAVYIHSLAYDGHRVILGTWDGRAGAFAADGTPLGEVAEPASVTGLAWADGRVVTGTLDGTMRVWPQRFSGELVEGSATPLPSALTGQHFVKYFEDHARAYHFDGSEGHRLQFSEDAGTGYGPVLSSGHVLSLPTASGRLASWDTNVHTAQPPVWSQVGTEIAYELFQGPDGLALYAETSQDWARVIRREGLQWHPVGDIQTWSTLAAGWHPTKPLLAAMSTASTELVIHDVSGGQPKAVGQVGVPAEGASIALTWTSDGEGIIVGTDAGLVYRVDVSDPAAPVVDPDVMELSAGVASLSLSPGGGLVAAGLIDGRIYLLETSEEGGFRTDLVLRPGRGAVADIHLDQERVVFATDTQGAYVWPLDVDDVAVQLCDAVGERLTAREWDRMVPGVDQLEPCG</sequence>
<accession>A0ABP9F9U5</accession>
<evidence type="ECO:0000256" key="2">
    <source>
        <dbReference type="ARBA" id="ARBA00022737"/>
    </source>
</evidence>
<dbReference type="PANTHER" id="PTHR19857:SF8">
    <property type="entry name" value="ANGIO-ASSOCIATED MIGRATORY CELL PROTEIN"/>
    <property type="match status" value="1"/>
</dbReference>
<evidence type="ECO:0000313" key="4">
    <source>
        <dbReference type="EMBL" id="GAA4897500.1"/>
    </source>
</evidence>
<dbReference type="InterPro" id="IPR049052">
    <property type="entry name" value="nSTAND1"/>
</dbReference>
<proteinExistence type="predicted"/>
<dbReference type="Proteomes" id="UP001501521">
    <property type="component" value="Unassembled WGS sequence"/>
</dbReference>
<protein>
    <recommendedName>
        <fullName evidence="3">Novel STAND NTPase 1 domain-containing protein</fullName>
    </recommendedName>
</protein>
<dbReference type="SUPFAM" id="SSF69322">
    <property type="entry name" value="Tricorn protease domain 2"/>
    <property type="match status" value="2"/>
</dbReference>
<dbReference type="Gene3D" id="2.130.10.10">
    <property type="entry name" value="YVTN repeat-like/Quinoprotein amine dehydrogenase"/>
    <property type="match status" value="2"/>
</dbReference>
<keyword evidence="1" id="KW-0853">WD repeat</keyword>
<name>A0ABP9F9U5_9ACTN</name>
<dbReference type="CDD" id="cd00093">
    <property type="entry name" value="HTH_XRE"/>
    <property type="match status" value="1"/>
</dbReference>
<dbReference type="InterPro" id="IPR051179">
    <property type="entry name" value="WD_repeat_multifunction"/>
</dbReference>
<dbReference type="SMART" id="SM00320">
    <property type="entry name" value="WD40"/>
    <property type="match status" value="5"/>
</dbReference>
<keyword evidence="5" id="KW-1185">Reference proteome</keyword>
<dbReference type="InterPro" id="IPR001680">
    <property type="entry name" value="WD40_rpt"/>
</dbReference>
<dbReference type="SUPFAM" id="SSF52540">
    <property type="entry name" value="P-loop containing nucleoside triphosphate hydrolases"/>
    <property type="match status" value="1"/>
</dbReference>
<feature type="domain" description="Novel STAND NTPase 1" evidence="3">
    <location>
        <begin position="66"/>
        <end position="414"/>
    </location>
</feature>